<dbReference type="GO" id="GO:0016491">
    <property type="term" value="F:oxidoreductase activity"/>
    <property type="evidence" value="ECO:0007669"/>
    <property type="project" value="UniProtKB-KW"/>
</dbReference>
<proteinExistence type="inferred from homology"/>
<evidence type="ECO:0000313" key="6">
    <source>
        <dbReference type="Proteomes" id="UP000580718"/>
    </source>
</evidence>
<dbReference type="EMBL" id="QKNV01000041">
    <property type="protein sequence ID" value="PZA22238.1"/>
    <property type="molecule type" value="Genomic_DNA"/>
</dbReference>
<comment type="caution">
    <text evidence="4">The sequence shown here is derived from an EMBL/GenBank/DDBJ whole genome shotgun (WGS) entry which is preliminary data.</text>
</comment>
<keyword evidence="2" id="KW-0560">Oxidoreductase</keyword>
<dbReference type="CDD" id="cd05233">
    <property type="entry name" value="SDR_c"/>
    <property type="match status" value="1"/>
</dbReference>
<comment type="similarity">
    <text evidence="1">Belongs to the short-chain dehydrogenases/reductases (SDR) family.</text>
</comment>
<evidence type="ECO:0000313" key="5">
    <source>
        <dbReference type="Proteomes" id="UP000247602"/>
    </source>
</evidence>
<dbReference type="RefSeq" id="WP_110551431.1">
    <property type="nucleotide sequence ID" value="NZ_QKNV01000041.1"/>
</dbReference>
<dbReference type="PROSITE" id="PS00061">
    <property type="entry name" value="ADH_SHORT"/>
    <property type="match status" value="1"/>
</dbReference>
<dbReference type="Pfam" id="PF00106">
    <property type="entry name" value="adh_short"/>
    <property type="match status" value="1"/>
</dbReference>
<sequence length="269" mass="28090">MTQNVTEPQIKPLALVTGASSGIGFELAKQFAEHGYDVVVNAEDAGIEKAAMLVQASGAQVIPVQADLRTEQGVAQLWSRVQELGRPLEAAAINAGVGQSGSFVDTDWADDLSIMQLNVVSTAALLKLALVEMTARDSGRVLVTSSIASTMPGAYQPVYNASKSFVQSLTEAVQTELKDKKSSVTVTALMPGPTDTDFFDRAGLDDTSMGQGPKDPADEVAAQGFEAMMAGERKVVAASKAVKAQAAANKVLPDAVKAAAHKVMAKPKD</sequence>
<dbReference type="Proteomes" id="UP000580718">
    <property type="component" value="Unassembled WGS sequence"/>
</dbReference>
<dbReference type="EMBL" id="JACIBU010000001">
    <property type="protein sequence ID" value="MBB3674427.1"/>
    <property type="molecule type" value="Genomic_DNA"/>
</dbReference>
<organism evidence="4 5">
    <name type="scientific">Modestobacter versicolor</name>
    <dbReference type="NCBI Taxonomy" id="429133"/>
    <lineage>
        <taxon>Bacteria</taxon>
        <taxon>Bacillati</taxon>
        <taxon>Actinomycetota</taxon>
        <taxon>Actinomycetes</taxon>
        <taxon>Geodermatophilales</taxon>
        <taxon>Geodermatophilaceae</taxon>
        <taxon>Modestobacter</taxon>
    </lineage>
</organism>
<reference evidence="3 6" key="2">
    <citation type="submission" date="2020-08" db="EMBL/GenBank/DDBJ databases">
        <title>Sequencing the genomes of 1000 actinobacteria strains.</title>
        <authorList>
            <person name="Klenk H.-P."/>
        </authorList>
    </citation>
    <scope>NUCLEOTIDE SEQUENCE [LARGE SCALE GENOMIC DNA]</scope>
    <source>
        <strain evidence="3 6">DSM 16678</strain>
    </source>
</reference>
<protein>
    <submittedName>
        <fullName evidence="4">Oxidoreductase</fullName>
    </submittedName>
    <submittedName>
        <fullName evidence="3">Short-subunit dehydrogenase</fullName>
    </submittedName>
</protein>
<dbReference type="GO" id="GO:0016020">
    <property type="term" value="C:membrane"/>
    <property type="evidence" value="ECO:0007669"/>
    <property type="project" value="TreeGrafter"/>
</dbReference>
<evidence type="ECO:0000256" key="1">
    <source>
        <dbReference type="ARBA" id="ARBA00006484"/>
    </source>
</evidence>
<evidence type="ECO:0000313" key="4">
    <source>
        <dbReference type="EMBL" id="PZA22238.1"/>
    </source>
</evidence>
<dbReference type="SUPFAM" id="SSF51735">
    <property type="entry name" value="NAD(P)-binding Rossmann-fold domains"/>
    <property type="match status" value="1"/>
</dbReference>
<dbReference type="AlphaFoldDB" id="A0A323VTE8"/>
<name>A0A323VTE8_9ACTN</name>
<dbReference type="InterPro" id="IPR036291">
    <property type="entry name" value="NAD(P)-bd_dom_sf"/>
</dbReference>
<dbReference type="PRINTS" id="PR00081">
    <property type="entry name" value="GDHRDH"/>
</dbReference>
<keyword evidence="5" id="KW-1185">Reference proteome</keyword>
<dbReference type="InterPro" id="IPR020904">
    <property type="entry name" value="Sc_DH/Rdtase_CS"/>
</dbReference>
<dbReference type="Proteomes" id="UP000247602">
    <property type="component" value="Unassembled WGS sequence"/>
</dbReference>
<dbReference type="PANTHER" id="PTHR44196:SF2">
    <property type="entry name" value="SHORT-CHAIN DEHYDROGENASE-RELATED"/>
    <property type="match status" value="1"/>
</dbReference>
<evidence type="ECO:0000256" key="2">
    <source>
        <dbReference type="ARBA" id="ARBA00023002"/>
    </source>
</evidence>
<dbReference type="OrthoDB" id="9797538at2"/>
<dbReference type="PANTHER" id="PTHR44196">
    <property type="entry name" value="DEHYDROGENASE/REDUCTASE SDR FAMILY MEMBER 7B"/>
    <property type="match status" value="1"/>
</dbReference>
<dbReference type="Gene3D" id="3.40.50.720">
    <property type="entry name" value="NAD(P)-binding Rossmann-like Domain"/>
    <property type="match status" value="1"/>
</dbReference>
<reference evidence="4 5" key="1">
    <citation type="submission" date="2018-06" db="EMBL/GenBank/DDBJ databases">
        <title>Draft genome sequence of Modestobacter versicolor CP153-2.</title>
        <authorList>
            <person name="Gundlapally S.R."/>
        </authorList>
    </citation>
    <scope>NUCLEOTIDE SEQUENCE [LARGE SCALE GENOMIC DNA]</scope>
    <source>
        <strain evidence="4 5">CP153-2</strain>
    </source>
</reference>
<dbReference type="InterPro" id="IPR002347">
    <property type="entry name" value="SDR_fam"/>
</dbReference>
<accession>A0A323VTE8</accession>
<gene>
    <name evidence="4" type="ORF">DMO24_06050</name>
    <name evidence="3" type="ORF">FHX36_000162</name>
</gene>
<evidence type="ECO:0000313" key="3">
    <source>
        <dbReference type="EMBL" id="MBB3674427.1"/>
    </source>
</evidence>